<dbReference type="SMART" id="SM00212">
    <property type="entry name" value="UBCc"/>
    <property type="match status" value="1"/>
</dbReference>
<gene>
    <name evidence="4" type="ORF">SteCoe_13290</name>
    <name evidence="3" type="ORF">SteCoe_15002</name>
    <name evidence="2" type="ORF">SteCoe_24001</name>
</gene>
<dbReference type="AlphaFoldDB" id="A0A1R2BIJ2"/>
<accession>A0A1R2BIJ2</accession>
<evidence type="ECO:0000313" key="3">
    <source>
        <dbReference type="EMBL" id="OMJ83958.1"/>
    </source>
</evidence>
<dbReference type="InterPro" id="IPR000608">
    <property type="entry name" value="UBC"/>
</dbReference>
<dbReference type="Proteomes" id="UP000187209">
    <property type="component" value="Unassembled WGS sequence"/>
</dbReference>
<dbReference type="EMBL" id="MPUH01000238">
    <property type="protein sequence ID" value="OMJ85381.1"/>
    <property type="molecule type" value="Genomic_DNA"/>
</dbReference>
<evidence type="ECO:0000313" key="5">
    <source>
        <dbReference type="Proteomes" id="UP000187209"/>
    </source>
</evidence>
<dbReference type="PANTHER" id="PTHR24067">
    <property type="entry name" value="UBIQUITIN-CONJUGATING ENZYME E2"/>
    <property type="match status" value="1"/>
</dbReference>
<dbReference type="EMBL" id="MPUH01000285">
    <property type="protein sequence ID" value="OMJ83958.1"/>
    <property type="molecule type" value="Genomic_DNA"/>
</dbReference>
<evidence type="ECO:0000313" key="4">
    <source>
        <dbReference type="EMBL" id="OMJ85381.1"/>
    </source>
</evidence>
<proteinExistence type="predicted"/>
<dbReference type="EMBL" id="MPUH01000623">
    <property type="protein sequence ID" value="OMJ76592.1"/>
    <property type="molecule type" value="Genomic_DNA"/>
</dbReference>
<dbReference type="InterPro" id="IPR050113">
    <property type="entry name" value="Ub_conjugating_enzyme"/>
</dbReference>
<dbReference type="PROSITE" id="PS50127">
    <property type="entry name" value="UBC_2"/>
    <property type="match status" value="1"/>
</dbReference>
<name>A0A1R2BIJ2_9CILI</name>
<comment type="caution">
    <text evidence="2">The sequence shown here is derived from an EMBL/GenBank/DDBJ whole genome shotgun (WGS) entry which is preliminary data.</text>
</comment>
<dbReference type="InterPro" id="IPR016135">
    <property type="entry name" value="UBQ-conjugating_enzyme/RWD"/>
</dbReference>
<dbReference type="Pfam" id="PF00179">
    <property type="entry name" value="UQ_con"/>
    <property type="match status" value="1"/>
</dbReference>
<keyword evidence="5" id="KW-1185">Reference proteome</keyword>
<dbReference type="OrthoDB" id="283577at2759"/>
<evidence type="ECO:0000259" key="1">
    <source>
        <dbReference type="PROSITE" id="PS50127"/>
    </source>
</evidence>
<sequence length="147" mass="16666">MQGRLNKELADLSSNPPDNCTVSIVDNDITRWRVDINGPAGTPYEGGHFVLSLTLPAQYPFKPPEAQFVTKIYHPNVLKDSGEICKDMYQTGWGPVKNIRWIIELILSFLINPAPEHSVEADISRQMIENHDAYVATARQWVNQYAR</sequence>
<feature type="domain" description="UBC core" evidence="1">
    <location>
        <begin position="1"/>
        <end position="147"/>
    </location>
</feature>
<reference evidence="2 5" key="1">
    <citation type="submission" date="2016-11" db="EMBL/GenBank/DDBJ databases">
        <title>The macronuclear genome of Stentor coeruleus: a giant cell with tiny introns.</title>
        <authorList>
            <person name="Slabodnick M."/>
            <person name="Ruby J.G."/>
            <person name="Reiff S.B."/>
            <person name="Swart E.C."/>
            <person name="Gosai S."/>
            <person name="Prabakaran S."/>
            <person name="Witkowska E."/>
            <person name="Larue G.E."/>
            <person name="Fisher S."/>
            <person name="Freeman R.M."/>
            <person name="Gunawardena J."/>
            <person name="Chu W."/>
            <person name="Stover N.A."/>
            <person name="Gregory B.D."/>
            <person name="Nowacki M."/>
            <person name="Derisi J."/>
            <person name="Roy S.W."/>
            <person name="Marshall W.F."/>
            <person name="Sood P."/>
        </authorList>
    </citation>
    <scope>NUCLEOTIDE SEQUENCE [LARGE SCALE GENOMIC DNA]</scope>
    <source>
        <strain evidence="2">WM001</strain>
    </source>
</reference>
<protein>
    <recommendedName>
        <fullName evidence="1">UBC core domain-containing protein</fullName>
    </recommendedName>
</protein>
<evidence type="ECO:0000313" key="2">
    <source>
        <dbReference type="EMBL" id="OMJ76592.1"/>
    </source>
</evidence>
<organism evidence="2 5">
    <name type="scientific">Stentor coeruleus</name>
    <dbReference type="NCBI Taxonomy" id="5963"/>
    <lineage>
        <taxon>Eukaryota</taxon>
        <taxon>Sar</taxon>
        <taxon>Alveolata</taxon>
        <taxon>Ciliophora</taxon>
        <taxon>Postciliodesmatophora</taxon>
        <taxon>Heterotrichea</taxon>
        <taxon>Heterotrichida</taxon>
        <taxon>Stentoridae</taxon>
        <taxon>Stentor</taxon>
    </lineage>
</organism>
<dbReference type="Gene3D" id="3.10.110.10">
    <property type="entry name" value="Ubiquitin Conjugating Enzyme"/>
    <property type="match status" value="1"/>
</dbReference>
<dbReference type="SUPFAM" id="SSF54495">
    <property type="entry name" value="UBC-like"/>
    <property type="match status" value="1"/>
</dbReference>